<dbReference type="EMBL" id="CM000765">
    <property type="protein sequence ID" value="OQU81696.1"/>
    <property type="molecule type" value="Genomic_DNA"/>
</dbReference>
<accession>A0A1Z5RE83</accession>
<dbReference type="Proteomes" id="UP000000768">
    <property type="component" value="Chromosome 6"/>
</dbReference>
<dbReference type="AlphaFoldDB" id="A0A1Z5RE83"/>
<reference evidence="1 2" key="1">
    <citation type="journal article" date="2009" name="Nature">
        <title>The Sorghum bicolor genome and the diversification of grasses.</title>
        <authorList>
            <person name="Paterson A.H."/>
            <person name="Bowers J.E."/>
            <person name="Bruggmann R."/>
            <person name="Dubchak I."/>
            <person name="Grimwood J."/>
            <person name="Gundlach H."/>
            <person name="Haberer G."/>
            <person name="Hellsten U."/>
            <person name="Mitros T."/>
            <person name="Poliakov A."/>
            <person name="Schmutz J."/>
            <person name="Spannagl M."/>
            <person name="Tang H."/>
            <person name="Wang X."/>
            <person name="Wicker T."/>
            <person name="Bharti A.K."/>
            <person name="Chapman J."/>
            <person name="Feltus F.A."/>
            <person name="Gowik U."/>
            <person name="Grigoriev I.V."/>
            <person name="Lyons E."/>
            <person name="Maher C.A."/>
            <person name="Martis M."/>
            <person name="Narechania A."/>
            <person name="Otillar R.P."/>
            <person name="Penning B.W."/>
            <person name="Salamov A.A."/>
            <person name="Wang Y."/>
            <person name="Zhang L."/>
            <person name="Carpita N.C."/>
            <person name="Freeling M."/>
            <person name="Gingle A.R."/>
            <person name="Hash C.T."/>
            <person name="Keller B."/>
            <person name="Klein P."/>
            <person name="Kresovich S."/>
            <person name="McCann M.C."/>
            <person name="Ming R."/>
            <person name="Peterson D.G."/>
            <person name="Mehboob-ur-Rahman"/>
            <person name="Ware D."/>
            <person name="Westhoff P."/>
            <person name="Mayer K.F."/>
            <person name="Messing J."/>
            <person name="Rokhsar D.S."/>
        </authorList>
    </citation>
    <scope>NUCLEOTIDE SEQUENCE [LARGE SCALE GENOMIC DNA]</scope>
    <source>
        <strain evidence="2">cv. BTx623</strain>
    </source>
</reference>
<name>A0A1Z5RE83_SORBI</name>
<gene>
    <name evidence="1" type="ORF">SORBI_3006G103601</name>
</gene>
<evidence type="ECO:0000313" key="1">
    <source>
        <dbReference type="EMBL" id="OQU81696.1"/>
    </source>
</evidence>
<keyword evidence="2" id="KW-1185">Reference proteome</keyword>
<dbReference type="InParanoid" id="A0A1Z5RE83"/>
<protein>
    <submittedName>
        <fullName evidence="1">Uncharacterized protein</fullName>
    </submittedName>
</protein>
<evidence type="ECO:0000313" key="2">
    <source>
        <dbReference type="Proteomes" id="UP000000768"/>
    </source>
</evidence>
<dbReference type="Gramene" id="OQU81696">
    <property type="protein sequence ID" value="OQU81696"/>
    <property type="gene ID" value="SORBI_3006G103601"/>
</dbReference>
<sequence length="148" mass="16302">MPARPLHLAAALSLPAGHRWIRGRDLAHVPIRPISGRVLSPAVWENPARAPRGTAGDGTCSSPLSCSAPGLLSLSSSCLVSSRLQLRHHFRKNEELQVAAKVLVERRTERRRCAGDLSCCLLIWRKKKKEASYYLLGITCLVERNQCG</sequence>
<reference evidence="2" key="2">
    <citation type="journal article" date="2018" name="Plant J.">
        <title>The Sorghum bicolor reference genome: improved assembly, gene annotations, a transcriptome atlas, and signatures of genome organization.</title>
        <authorList>
            <person name="McCormick R.F."/>
            <person name="Truong S.K."/>
            <person name="Sreedasyam A."/>
            <person name="Jenkins J."/>
            <person name="Shu S."/>
            <person name="Sims D."/>
            <person name="Kennedy M."/>
            <person name="Amirebrahimi M."/>
            <person name="Weers B.D."/>
            <person name="McKinley B."/>
            <person name="Mattison A."/>
            <person name="Morishige D.T."/>
            <person name="Grimwood J."/>
            <person name="Schmutz J."/>
            <person name="Mullet J.E."/>
        </authorList>
    </citation>
    <scope>NUCLEOTIDE SEQUENCE [LARGE SCALE GENOMIC DNA]</scope>
    <source>
        <strain evidence="2">cv. BTx623</strain>
    </source>
</reference>
<proteinExistence type="predicted"/>
<organism evidence="1 2">
    <name type="scientific">Sorghum bicolor</name>
    <name type="common">Sorghum</name>
    <name type="synonym">Sorghum vulgare</name>
    <dbReference type="NCBI Taxonomy" id="4558"/>
    <lineage>
        <taxon>Eukaryota</taxon>
        <taxon>Viridiplantae</taxon>
        <taxon>Streptophyta</taxon>
        <taxon>Embryophyta</taxon>
        <taxon>Tracheophyta</taxon>
        <taxon>Spermatophyta</taxon>
        <taxon>Magnoliopsida</taxon>
        <taxon>Liliopsida</taxon>
        <taxon>Poales</taxon>
        <taxon>Poaceae</taxon>
        <taxon>PACMAD clade</taxon>
        <taxon>Panicoideae</taxon>
        <taxon>Andropogonodae</taxon>
        <taxon>Andropogoneae</taxon>
        <taxon>Sorghinae</taxon>
        <taxon>Sorghum</taxon>
    </lineage>
</organism>